<accession>A0ABT9BK53</accession>
<evidence type="ECO:0000313" key="1">
    <source>
        <dbReference type="EMBL" id="MDO7881400.1"/>
    </source>
</evidence>
<dbReference type="Proteomes" id="UP001241072">
    <property type="component" value="Unassembled WGS sequence"/>
</dbReference>
<dbReference type="SUPFAM" id="SSF48371">
    <property type="entry name" value="ARM repeat"/>
    <property type="match status" value="1"/>
</dbReference>
<reference evidence="1 2" key="1">
    <citation type="submission" date="2023-07" db="EMBL/GenBank/DDBJ databases">
        <title>Protaetiibacter sp. nov WY-16 isolated from soil.</title>
        <authorList>
            <person name="Liu B."/>
            <person name="Wan Y."/>
        </authorList>
    </citation>
    <scope>NUCLEOTIDE SEQUENCE [LARGE SCALE GENOMIC DNA]</scope>
    <source>
        <strain evidence="1 2">WY-16</strain>
    </source>
</reference>
<evidence type="ECO:0000313" key="2">
    <source>
        <dbReference type="Proteomes" id="UP001241072"/>
    </source>
</evidence>
<dbReference type="Gene3D" id="1.25.10.10">
    <property type="entry name" value="Leucine-rich Repeat Variant"/>
    <property type="match status" value="1"/>
</dbReference>
<dbReference type="InterPro" id="IPR011989">
    <property type="entry name" value="ARM-like"/>
</dbReference>
<dbReference type="InterPro" id="IPR021133">
    <property type="entry name" value="HEAT_type_2"/>
</dbReference>
<dbReference type="InterPro" id="IPR016024">
    <property type="entry name" value="ARM-type_fold"/>
</dbReference>
<organism evidence="1 2">
    <name type="scientific">Antiquaquibacter soli</name>
    <dbReference type="NCBI Taxonomy" id="3064523"/>
    <lineage>
        <taxon>Bacteria</taxon>
        <taxon>Bacillati</taxon>
        <taxon>Actinomycetota</taxon>
        <taxon>Actinomycetes</taxon>
        <taxon>Micrococcales</taxon>
        <taxon>Microbacteriaceae</taxon>
        <taxon>Antiquaquibacter</taxon>
    </lineage>
</organism>
<dbReference type="Pfam" id="PF13646">
    <property type="entry name" value="HEAT_2"/>
    <property type="match status" value="1"/>
</dbReference>
<comment type="caution">
    <text evidence="1">The sequence shown here is derived from an EMBL/GenBank/DDBJ whole genome shotgun (WGS) entry which is preliminary data.</text>
</comment>
<protein>
    <submittedName>
        <fullName evidence="1">HEAT repeat domain-containing protein</fullName>
    </submittedName>
</protein>
<proteinExistence type="predicted"/>
<dbReference type="PROSITE" id="PS50077">
    <property type="entry name" value="HEAT_REPEAT"/>
    <property type="match status" value="1"/>
</dbReference>
<dbReference type="EMBL" id="JAUQUB010000001">
    <property type="protein sequence ID" value="MDO7881400.1"/>
    <property type="molecule type" value="Genomic_DNA"/>
</dbReference>
<keyword evidence="2" id="KW-1185">Reference proteome</keyword>
<sequence length="175" mass="18293">MSDATPSDLSAPPSARLAEAVSVWGERGVVDRAIALIGGLSAGDDFLLFVGGTHAKGVLEGAPVLYWPEVWGMRALLTVWDDSAVDAVASGLQNRAWRVREMAARVVAARSLPLAAALAELLTDDVPRVRAAAARALGAVGSAAEAEGIRNLLRDKDIDVRRAAQQGLEALSSRS</sequence>
<dbReference type="RefSeq" id="WP_305001810.1">
    <property type="nucleotide sequence ID" value="NZ_JAUQUB010000001.1"/>
</dbReference>
<name>A0ABT9BK53_9MICO</name>
<gene>
    <name evidence="1" type="ORF">Q5716_04075</name>
</gene>